<dbReference type="Proteomes" id="UP000677228">
    <property type="component" value="Unassembled WGS sequence"/>
</dbReference>
<dbReference type="Proteomes" id="UP000682733">
    <property type="component" value="Unassembled WGS sequence"/>
</dbReference>
<dbReference type="AlphaFoldDB" id="A0A813Y0S0"/>
<dbReference type="OrthoDB" id="10255522at2759"/>
<dbReference type="EMBL" id="CAJNOK010000481">
    <property type="protein sequence ID" value="CAF0756388.1"/>
    <property type="molecule type" value="Genomic_DNA"/>
</dbReference>
<dbReference type="Proteomes" id="UP000681722">
    <property type="component" value="Unassembled WGS sequence"/>
</dbReference>
<feature type="chain" id="PRO_5044131847" evidence="3">
    <location>
        <begin position="23"/>
        <end position="862"/>
    </location>
</feature>
<feature type="signal peptide" evidence="3">
    <location>
        <begin position="1"/>
        <end position="22"/>
    </location>
</feature>
<evidence type="ECO:0000313" key="7">
    <source>
        <dbReference type="EMBL" id="CAF3663005.1"/>
    </source>
</evidence>
<proteinExistence type="predicted"/>
<evidence type="ECO:0000313" key="5">
    <source>
        <dbReference type="EMBL" id="CAF0876154.1"/>
    </source>
</evidence>
<keyword evidence="3" id="KW-0732">Signal</keyword>
<gene>
    <name evidence="5" type="ORF">GPM918_LOCUS7362</name>
    <name evidence="4" type="ORF">OVA965_LOCUS2305</name>
    <name evidence="7" type="ORF">SRO942_LOCUS7362</name>
    <name evidence="6" type="ORF">TMI583_LOCUS2305</name>
</gene>
<reference evidence="5" key="1">
    <citation type="submission" date="2021-02" db="EMBL/GenBank/DDBJ databases">
        <authorList>
            <person name="Nowell W R."/>
        </authorList>
    </citation>
    <scope>NUCLEOTIDE SEQUENCE</scope>
</reference>
<dbReference type="EMBL" id="CAJOBA010000481">
    <property type="protein sequence ID" value="CAF3535644.1"/>
    <property type="molecule type" value="Genomic_DNA"/>
</dbReference>
<dbReference type="Proteomes" id="UP000663829">
    <property type="component" value="Unassembled WGS sequence"/>
</dbReference>
<keyword evidence="8" id="KW-1185">Reference proteome</keyword>
<evidence type="ECO:0000313" key="6">
    <source>
        <dbReference type="EMBL" id="CAF3535644.1"/>
    </source>
</evidence>
<comment type="caution">
    <text evidence="5">The sequence shown here is derived from an EMBL/GenBank/DDBJ whole genome shotgun (WGS) entry which is preliminary data.</text>
</comment>
<evidence type="ECO:0000313" key="8">
    <source>
        <dbReference type="Proteomes" id="UP000663829"/>
    </source>
</evidence>
<feature type="compositionally biased region" description="Polar residues" evidence="2">
    <location>
        <begin position="831"/>
        <end position="855"/>
    </location>
</feature>
<evidence type="ECO:0000256" key="3">
    <source>
        <dbReference type="SAM" id="SignalP"/>
    </source>
</evidence>
<feature type="coiled-coil region" evidence="1">
    <location>
        <begin position="334"/>
        <end position="456"/>
    </location>
</feature>
<feature type="region of interest" description="Disordered" evidence="2">
    <location>
        <begin position="675"/>
        <end position="700"/>
    </location>
</feature>
<accession>A0A813Y0S0</accession>
<evidence type="ECO:0000313" key="4">
    <source>
        <dbReference type="EMBL" id="CAF0756388.1"/>
    </source>
</evidence>
<feature type="coiled-coil region" evidence="1">
    <location>
        <begin position="495"/>
        <end position="645"/>
    </location>
</feature>
<sequence length="862" mass="101590">MSTVTLIPECKLALLVVFVAHANDRLYLKTSEKNLKLHEQLSTIFDAHMIQTTNNGPYQLNVDDALADRGTGKQPTPVVRKRRTTEQYVFNDSMINRSSILDQSYTSPTPVANRVDPTRALKAEINKLAYEQDDLQQRCDSLEKSNEELKEEIRVMKEKLLQKSDYQEIKDERNKLIEDLHICELEKKKLHDVADNVTELQQRIRHYKKAEEQMNEKTTLLEKKLKAREQQCEEFDKLIKNQSASILSLTTANDQVQLLERDNSRLKTMINEMENNYPRQIRILEDEKKRLEKLLQEPQSTEEPLIVDEKRQLEKDLHYLQMNWCDPKEKDEEIQSYKNIIEKLEDLITQIRLECQEARTQTCDLMEEQTRVRDEFHAQLKRYELKLDELSKDNNTIRDQNSKMDSECSRLRSELLLLKKKIQEQDIELNNKIVSNAELNVKLDELMNKQQQLASTSNVTTEQLQKIHSLKYELDIIKVERDQTNSKLFDLQIKYDQLTRTIHTYEMKLNEQEENEAKLKLQAQNIRKAHETALNEKQTELDHLKQSITELEQKYEQSEKNLILKSKEMDNLKKTLVAKVDDIRRLGKYGEDLLEHYNNEKMKFKKTEEEMEIVKREHLKLSNEHQQLQQECTRCQRRCAQLEEERSPLIAQLDFADRELRQYKKQFTESINNDENRKTSTTVHEHRQKHQTFSSGNNYQPLMTVENTSLHKTHHQARLIRSPSLDMRTIKHSHGNEKLATMDETRSLEDNDFLSLPKSQSLNSFAPNTRVPVESMTAKYDIENEDEPIHLDIGPIGLKRIRELQQRNDAQPKHLRTAYALETMDADPGLFSNSFIQQQPPQQHLSNSPKSSSRVKNLFRRK</sequence>
<organism evidence="5 8">
    <name type="scientific">Didymodactylos carnosus</name>
    <dbReference type="NCBI Taxonomy" id="1234261"/>
    <lineage>
        <taxon>Eukaryota</taxon>
        <taxon>Metazoa</taxon>
        <taxon>Spiralia</taxon>
        <taxon>Gnathifera</taxon>
        <taxon>Rotifera</taxon>
        <taxon>Eurotatoria</taxon>
        <taxon>Bdelloidea</taxon>
        <taxon>Philodinida</taxon>
        <taxon>Philodinidae</taxon>
        <taxon>Didymodactylos</taxon>
    </lineage>
</organism>
<keyword evidence="1" id="KW-0175">Coiled coil</keyword>
<dbReference type="EMBL" id="CAJOBC010001201">
    <property type="protein sequence ID" value="CAF3663005.1"/>
    <property type="molecule type" value="Genomic_DNA"/>
</dbReference>
<dbReference type="EMBL" id="CAJNOQ010001201">
    <property type="protein sequence ID" value="CAF0876154.1"/>
    <property type="molecule type" value="Genomic_DNA"/>
</dbReference>
<name>A0A813Y0S0_9BILA</name>
<evidence type="ECO:0000256" key="1">
    <source>
        <dbReference type="SAM" id="Coils"/>
    </source>
</evidence>
<feature type="region of interest" description="Disordered" evidence="2">
    <location>
        <begin position="830"/>
        <end position="862"/>
    </location>
</feature>
<feature type="compositionally biased region" description="Polar residues" evidence="2">
    <location>
        <begin position="691"/>
        <end position="700"/>
    </location>
</feature>
<protein>
    <submittedName>
        <fullName evidence="5">Uncharacterized protein</fullName>
    </submittedName>
</protein>
<feature type="coiled-coil region" evidence="1">
    <location>
        <begin position="118"/>
        <end position="276"/>
    </location>
</feature>
<evidence type="ECO:0000256" key="2">
    <source>
        <dbReference type="SAM" id="MobiDB-lite"/>
    </source>
</evidence>